<sequence>MKNPFINFVNLAAGPIENPHRSNPCPVRTNDRDGYPEHRRCANLNIIP</sequence>
<name>A0A1I7SNN3_BURXY</name>
<evidence type="ECO:0000313" key="1">
    <source>
        <dbReference type="Proteomes" id="UP000095284"/>
    </source>
</evidence>
<protein>
    <submittedName>
        <fullName evidence="2">Uncharacterized protein</fullName>
    </submittedName>
</protein>
<organism evidence="1 2">
    <name type="scientific">Bursaphelenchus xylophilus</name>
    <name type="common">Pinewood nematode worm</name>
    <name type="synonym">Aphelenchoides xylophilus</name>
    <dbReference type="NCBI Taxonomy" id="6326"/>
    <lineage>
        <taxon>Eukaryota</taxon>
        <taxon>Metazoa</taxon>
        <taxon>Ecdysozoa</taxon>
        <taxon>Nematoda</taxon>
        <taxon>Chromadorea</taxon>
        <taxon>Rhabditida</taxon>
        <taxon>Tylenchina</taxon>
        <taxon>Tylenchomorpha</taxon>
        <taxon>Aphelenchoidea</taxon>
        <taxon>Aphelenchoididae</taxon>
        <taxon>Bursaphelenchus</taxon>
    </lineage>
</organism>
<proteinExistence type="predicted"/>
<reference evidence="2" key="1">
    <citation type="submission" date="2016-11" db="UniProtKB">
        <authorList>
            <consortium name="WormBaseParasite"/>
        </authorList>
    </citation>
    <scope>IDENTIFICATION</scope>
</reference>
<accession>A0A1I7SNN3</accession>
<dbReference type="AlphaFoldDB" id="A0A1I7SNN3"/>
<dbReference type="Proteomes" id="UP000095284">
    <property type="component" value="Unplaced"/>
</dbReference>
<evidence type="ECO:0000313" key="2">
    <source>
        <dbReference type="WBParaSite" id="BXY_1467300.1"/>
    </source>
</evidence>
<dbReference type="WBParaSite" id="BXY_1467300.1">
    <property type="protein sequence ID" value="BXY_1467300.1"/>
    <property type="gene ID" value="BXY_1467300"/>
</dbReference>